<reference evidence="13" key="1">
    <citation type="submission" date="2021-05" db="EMBL/GenBank/DDBJ databases">
        <title>The genome of the haptophyte Pavlova lutheri (Diacronema luteri, Pavlovales) - a model for lipid biosynthesis in eukaryotic algae.</title>
        <authorList>
            <person name="Hulatt C.J."/>
            <person name="Posewitz M.C."/>
        </authorList>
    </citation>
    <scope>NUCLEOTIDE SEQUENCE</scope>
    <source>
        <strain evidence="13">NIVA-4/92</strain>
    </source>
</reference>
<dbReference type="GO" id="GO:0006811">
    <property type="term" value="P:monoatomic ion transport"/>
    <property type="evidence" value="ECO:0007669"/>
    <property type="project" value="UniProtKB-KW"/>
</dbReference>
<dbReference type="AlphaFoldDB" id="A0A8J5XET1"/>
<keyword evidence="9 12" id="KW-0472">Membrane</keyword>
<evidence type="ECO:0000313" key="13">
    <source>
        <dbReference type="EMBL" id="KAG8467486.1"/>
    </source>
</evidence>
<evidence type="ECO:0000256" key="3">
    <source>
        <dbReference type="ARBA" id="ARBA00021242"/>
    </source>
</evidence>
<dbReference type="InterPro" id="IPR036259">
    <property type="entry name" value="MFS_trans_sf"/>
</dbReference>
<keyword evidence="7 12" id="KW-1133">Transmembrane helix</keyword>
<evidence type="ECO:0000256" key="7">
    <source>
        <dbReference type="ARBA" id="ARBA00022989"/>
    </source>
</evidence>
<evidence type="ECO:0000256" key="6">
    <source>
        <dbReference type="ARBA" id="ARBA00022692"/>
    </source>
</evidence>
<keyword evidence="6 12" id="KW-0812">Transmembrane</keyword>
<dbReference type="GO" id="GO:0015098">
    <property type="term" value="F:molybdate ion transmembrane transporter activity"/>
    <property type="evidence" value="ECO:0007669"/>
    <property type="project" value="InterPro"/>
</dbReference>
<comment type="subcellular location">
    <subcellularLocation>
        <location evidence="2">Cell membrane</location>
        <topology evidence="2">Multi-pass membrane protein</topology>
    </subcellularLocation>
</comment>
<sequence length="463" mass="49419">MTGSPYASGWGTVFFVSVAAAAALSWRSCTAPEQHAGRHGPDGEFRAFQRTYLAVYYLAMLADWLQGPYVYALYESYGFSSHDIAVLFVGGFGSSMLFGTFAGAAADRIGRKKCGLLYALLYILSCVTKHYKDYSMLMLGRILGGIATSLLFSTFESWLVCEHNARGYDGAWISRTFSLAYFGNSVAAILAGVLAEAAAELKPLTPSAAGSVVHYGGFTAPFDLSMAVLVLLAVALAALWNENYGSTSSSALAKGAPADTLYKALRALARDRAILLLGACISFFEGSMYVFVFKWTPTLSSGAERPPYGLIFSTFMVLAMCGSSIFGIASASYRAESILLVTFVLAAGALAIPAVSSSVGINFACFLLFETCVGAYFPAMGMLKSQLVPEEVRATVYNIFRIPLNLIVLGVLLNSLSQFVAFSICGAMLALAGLCMRALSQMHVHGYSVRSGSDPSEEMDNSI</sequence>
<feature type="transmembrane region" description="Helical" evidence="12">
    <location>
        <begin position="47"/>
        <end position="65"/>
    </location>
</feature>
<gene>
    <name evidence="13" type="ORF">KFE25_000802</name>
</gene>
<accession>A0A8J5XET1</accession>
<keyword evidence="14" id="KW-1185">Reference proteome</keyword>
<evidence type="ECO:0000256" key="12">
    <source>
        <dbReference type="SAM" id="Phobius"/>
    </source>
</evidence>
<dbReference type="Pfam" id="PF05631">
    <property type="entry name" value="MFS_5"/>
    <property type="match status" value="1"/>
</dbReference>
<evidence type="ECO:0000256" key="4">
    <source>
        <dbReference type="ARBA" id="ARBA00022448"/>
    </source>
</evidence>
<evidence type="ECO:0000256" key="11">
    <source>
        <dbReference type="ARBA" id="ARBA00032555"/>
    </source>
</evidence>
<dbReference type="EMBL" id="JAGTXO010000006">
    <property type="protein sequence ID" value="KAG8467486.1"/>
    <property type="molecule type" value="Genomic_DNA"/>
</dbReference>
<dbReference type="Proteomes" id="UP000751190">
    <property type="component" value="Unassembled WGS sequence"/>
</dbReference>
<dbReference type="PANTHER" id="PTHR23516">
    <property type="entry name" value="SAM (S-ADENOSYL METHIONINE) TRANSPORTER"/>
    <property type="match status" value="1"/>
</dbReference>
<feature type="transmembrane region" description="Helical" evidence="12">
    <location>
        <begin position="85"/>
        <end position="104"/>
    </location>
</feature>
<keyword evidence="5" id="KW-1003">Cell membrane</keyword>
<dbReference type="Gene3D" id="1.20.1250.20">
    <property type="entry name" value="MFS general substrate transporter like domains"/>
    <property type="match status" value="1"/>
</dbReference>
<feature type="transmembrane region" description="Helical" evidence="12">
    <location>
        <begin position="395"/>
        <end position="413"/>
    </location>
</feature>
<evidence type="ECO:0000256" key="10">
    <source>
        <dbReference type="ARBA" id="ARBA00030646"/>
    </source>
</evidence>
<dbReference type="InterPro" id="IPR008509">
    <property type="entry name" value="MOT2/MFSD5"/>
</dbReference>
<feature type="transmembrane region" description="Helical" evidence="12">
    <location>
        <begin position="338"/>
        <end position="355"/>
    </location>
</feature>
<feature type="transmembrane region" description="Helical" evidence="12">
    <location>
        <begin position="361"/>
        <end position="383"/>
    </location>
</feature>
<evidence type="ECO:0000256" key="2">
    <source>
        <dbReference type="ARBA" id="ARBA00004651"/>
    </source>
</evidence>
<keyword evidence="4" id="KW-0813">Transport</keyword>
<comment type="caution">
    <text evidence="13">The sequence shown here is derived from an EMBL/GenBank/DDBJ whole genome shotgun (WGS) entry which is preliminary data.</text>
</comment>
<feature type="transmembrane region" description="Helical" evidence="12">
    <location>
        <begin position="273"/>
        <end position="296"/>
    </location>
</feature>
<name>A0A8J5XET1_DIALT</name>
<feature type="transmembrane region" description="Helical" evidence="12">
    <location>
        <begin position="172"/>
        <end position="195"/>
    </location>
</feature>
<feature type="transmembrane region" description="Helical" evidence="12">
    <location>
        <begin position="6"/>
        <end position="26"/>
    </location>
</feature>
<evidence type="ECO:0000256" key="1">
    <source>
        <dbReference type="ARBA" id="ARBA00003019"/>
    </source>
</evidence>
<evidence type="ECO:0000256" key="8">
    <source>
        <dbReference type="ARBA" id="ARBA00023065"/>
    </source>
</evidence>
<feature type="transmembrane region" description="Helical" evidence="12">
    <location>
        <begin position="215"/>
        <end position="240"/>
    </location>
</feature>
<keyword evidence="8" id="KW-0406">Ion transport</keyword>
<comment type="function">
    <text evidence="1">Mediates high-affinity intracellular uptake of the rare oligo-element molybdenum.</text>
</comment>
<evidence type="ECO:0000256" key="9">
    <source>
        <dbReference type="ARBA" id="ARBA00023136"/>
    </source>
</evidence>
<protein>
    <recommendedName>
        <fullName evidence="3">Molybdate-anion transporter</fullName>
    </recommendedName>
    <alternativeName>
        <fullName evidence="10">Major facilitator superfamily domain-containing protein 5</fullName>
    </alternativeName>
    <alternativeName>
        <fullName evidence="11">Molybdate transporter 2 homolog</fullName>
    </alternativeName>
</protein>
<proteinExistence type="predicted"/>
<feature type="transmembrane region" description="Helical" evidence="12">
    <location>
        <begin position="419"/>
        <end position="440"/>
    </location>
</feature>
<dbReference type="OMA" id="CCGWVVL"/>
<dbReference type="PANTHER" id="PTHR23516:SF1">
    <property type="entry name" value="MOLYBDATE-ANION TRANSPORTER"/>
    <property type="match status" value="1"/>
</dbReference>
<dbReference type="OrthoDB" id="263957at2759"/>
<dbReference type="CDD" id="cd17487">
    <property type="entry name" value="MFS_MFSD5_like"/>
    <property type="match status" value="1"/>
</dbReference>
<evidence type="ECO:0000313" key="14">
    <source>
        <dbReference type="Proteomes" id="UP000751190"/>
    </source>
</evidence>
<dbReference type="SUPFAM" id="SSF103473">
    <property type="entry name" value="MFS general substrate transporter"/>
    <property type="match status" value="1"/>
</dbReference>
<feature type="transmembrane region" description="Helical" evidence="12">
    <location>
        <begin position="308"/>
        <end position="331"/>
    </location>
</feature>
<organism evidence="13 14">
    <name type="scientific">Diacronema lutheri</name>
    <name type="common">Unicellular marine alga</name>
    <name type="synonym">Monochrysis lutheri</name>
    <dbReference type="NCBI Taxonomy" id="2081491"/>
    <lineage>
        <taxon>Eukaryota</taxon>
        <taxon>Haptista</taxon>
        <taxon>Haptophyta</taxon>
        <taxon>Pavlovophyceae</taxon>
        <taxon>Pavlovales</taxon>
        <taxon>Pavlovaceae</taxon>
        <taxon>Diacronema</taxon>
    </lineage>
</organism>
<dbReference type="GO" id="GO:0005886">
    <property type="term" value="C:plasma membrane"/>
    <property type="evidence" value="ECO:0007669"/>
    <property type="project" value="UniProtKB-SubCell"/>
</dbReference>
<evidence type="ECO:0000256" key="5">
    <source>
        <dbReference type="ARBA" id="ARBA00022475"/>
    </source>
</evidence>